<proteinExistence type="predicted"/>
<keyword evidence="2" id="KW-0472">Membrane</keyword>
<evidence type="ECO:0000256" key="1">
    <source>
        <dbReference type="SAM" id="SignalP"/>
    </source>
</evidence>
<keyword evidence="2" id="KW-0812">Transmembrane</keyword>
<accession>A0A834WQ11</accession>
<gene>
    <name evidence="2" type="ORF">G2W53_020337</name>
</gene>
<dbReference type="OrthoDB" id="1696886at2759"/>
<name>A0A834WQ11_9FABA</name>
<keyword evidence="1" id="KW-0732">Signal</keyword>
<feature type="signal peptide" evidence="1">
    <location>
        <begin position="1"/>
        <end position="20"/>
    </location>
</feature>
<evidence type="ECO:0000313" key="3">
    <source>
        <dbReference type="Proteomes" id="UP000634136"/>
    </source>
</evidence>
<comment type="caution">
    <text evidence="2">The sequence shown here is derived from an EMBL/GenBank/DDBJ whole genome shotgun (WGS) entry which is preliminary data.</text>
</comment>
<feature type="chain" id="PRO_5032778235" evidence="1">
    <location>
        <begin position="21"/>
        <end position="84"/>
    </location>
</feature>
<reference evidence="2" key="1">
    <citation type="submission" date="2020-09" db="EMBL/GenBank/DDBJ databases">
        <title>Genome-Enabled Discovery of Anthraquinone Biosynthesis in Senna tora.</title>
        <authorList>
            <person name="Kang S.-H."/>
            <person name="Pandey R.P."/>
            <person name="Lee C.-M."/>
            <person name="Sim J.-S."/>
            <person name="Jeong J.-T."/>
            <person name="Choi B.-S."/>
            <person name="Jung M."/>
            <person name="Ginzburg D."/>
            <person name="Zhao K."/>
            <person name="Won S.Y."/>
            <person name="Oh T.-J."/>
            <person name="Yu Y."/>
            <person name="Kim N.-H."/>
            <person name="Lee O.R."/>
            <person name="Lee T.-H."/>
            <person name="Bashyal P."/>
            <person name="Kim T.-S."/>
            <person name="Lee W.-H."/>
            <person name="Kawkins C."/>
            <person name="Kim C.-K."/>
            <person name="Kim J.S."/>
            <person name="Ahn B.O."/>
            <person name="Rhee S.Y."/>
            <person name="Sohng J.K."/>
        </authorList>
    </citation>
    <scope>NUCLEOTIDE SEQUENCE</scope>
    <source>
        <tissue evidence="2">Leaf</tissue>
    </source>
</reference>
<dbReference type="AlphaFoldDB" id="A0A834WQ11"/>
<sequence length="84" mass="9879">MVQRMRASLTCFILFLFVLASLVSVHYSTHTQIPEVVNEGNQHRVSHQRWQRKSWMNHGSSRGTRKHLVNPTIEHPFQAREFPV</sequence>
<dbReference type="Proteomes" id="UP000634136">
    <property type="component" value="Unassembled WGS sequence"/>
</dbReference>
<organism evidence="2 3">
    <name type="scientific">Senna tora</name>
    <dbReference type="NCBI Taxonomy" id="362788"/>
    <lineage>
        <taxon>Eukaryota</taxon>
        <taxon>Viridiplantae</taxon>
        <taxon>Streptophyta</taxon>
        <taxon>Embryophyta</taxon>
        <taxon>Tracheophyta</taxon>
        <taxon>Spermatophyta</taxon>
        <taxon>Magnoliopsida</taxon>
        <taxon>eudicotyledons</taxon>
        <taxon>Gunneridae</taxon>
        <taxon>Pentapetalae</taxon>
        <taxon>rosids</taxon>
        <taxon>fabids</taxon>
        <taxon>Fabales</taxon>
        <taxon>Fabaceae</taxon>
        <taxon>Caesalpinioideae</taxon>
        <taxon>Cassia clade</taxon>
        <taxon>Senna</taxon>
    </lineage>
</organism>
<protein>
    <submittedName>
        <fullName evidence="2">Putative transmembrane protein</fullName>
    </submittedName>
</protein>
<evidence type="ECO:0000313" key="2">
    <source>
        <dbReference type="EMBL" id="KAF7829173.1"/>
    </source>
</evidence>
<dbReference type="EMBL" id="JAAIUW010000006">
    <property type="protein sequence ID" value="KAF7829173.1"/>
    <property type="molecule type" value="Genomic_DNA"/>
</dbReference>
<keyword evidence="3" id="KW-1185">Reference proteome</keyword>